<evidence type="ECO:0000256" key="4">
    <source>
        <dbReference type="ARBA" id="ARBA00022714"/>
    </source>
</evidence>
<evidence type="ECO:0000256" key="10">
    <source>
        <dbReference type="ARBA" id="ARBA00034078"/>
    </source>
</evidence>
<comment type="similarity">
    <text evidence="1">Belongs to the PyrK family.</text>
</comment>
<dbReference type="InterPro" id="IPR019480">
    <property type="entry name" value="Dihydroorotate_DH_Fe-S-bd"/>
</dbReference>
<comment type="cofactor">
    <cofactor evidence="10">
        <name>[2Fe-2S] cluster</name>
        <dbReference type="ChEBI" id="CHEBI:190135"/>
    </cofactor>
</comment>
<dbReference type="PANTHER" id="PTHR43513:SF3">
    <property type="entry name" value="DIHYDROOROTATE DEHYDROGENASE B (NAD(+)), ELECTRON TRANSFER SUBUNIT-RELATED"/>
    <property type="match status" value="1"/>
</dbReference>
<dbReference type="Pfam" id="PF10418">
    <property type="entry name" value="DHODB_Fe-S_bind"/>
    <property type="match status" value="1"/>
</dbReference>
<name>A0A9X7P6F1_9FIRM</name>
<keyword evidence="6 11" id="KW-0274">FAD</keyword>
<comment type="caution">
    <text evidence="14">The sequence shown here is derived from an EMBL/GenBank/DDBJ whole genome shotgun (WGS) entry which is preliminary data.</text>
</comment>
<feature type="binding site" evidence="12">
    <location>
        <position position="247"/>
    </location>
    <ligand>
        <name>[2Fe-2S] cluster</name>
        <dbReference type="ChEBI" id="CHEBI:190135"/>
    </ligand>
</feature>
<dbReference type="Gene3D" id="2.40.30.10">
    <property type="entry name" value="Translation factors"/>
    <property type="match status" value="1"/>
</dbReference>
<evidence type="ECO:0000256" key="11">
    <source>
        <dbReference type="PIRSR" id="PIRSR006816-1"/>
    </source>
</evidence>
<evidence type="ECO:0000256" key="5">
    <source>
        <dbReference type="ARBA" id="ARBA00022723"/>
    </source>
</evidence>
<evidence type="ECO:0000256" key="7">
    <source>
        <dbReference type="ARBA" id="ARBA00022982"/>
    </source>
</evidence>
<evidence type="ECO:0000256" key="2">
    <source>
        <dbReference type="ARBA" id="ARBA00022448"/>
    </source>
</evidence>
<dbReference type="PIRSF" id="PIRSF006816">
    <property type="entry name" value="Cyc3_hyd_g"/>
    <property type="match status" value="1"/>
</dbReference>
<reference evidence="14 15" key="1">
    <citation type="submission" date="2018-03" db="EMBL/GenBank/DDBJ databases">
        <title>Genome sequence of Moorella stamsii DSM 26217.</title>
        <authorList>
            <person name="Poehlein A."/>
            <person name="Daniel R."/>
        </authorList>
    </citation>
    <scope>NUCLEOTIDE SEQUENCE [LARGE SCALE GENOMIC DNA]</scope>
    <source>
        <strain evidence="15">DSM 26217</strain>
    </source>
</reference>
<keyword evidence="15" id="KW-1185">Reference proteome</keyword>
<evidence type="ECO:0000256" key="1">
    <source>
        <dbReference type="ARBA" id="ARBA00006422"/>
    </source>
</evidence>
<dbReference type="GO" id="GO:0016491">
    <property type="term" value="F:oxidoreductase activity"/>
    <property type="evidence" value="ECO:0007669"/>
    <property type="project" value="InterPro"/>
</dbReference>
<evidence type="ECO:0000256" key="6">
    <source>
        <dbReference type="ARBA" id="ARBA00022827"/>
    </source>
</evidence>
<dbReference type="PROSITE" id="PS51384">
    <property type="entry name" value="FAD_FR"/>
    <property type="match status" value="1"/>
</dbReference>
<feature type="binding site" evidence="12">
    <location>
        <position position="230"/>
    </location>
    <ligand>
        <name>[2Fe-2S] cluster</name>
        <dbReference type="ChEBI" id="CHEBI:190135"/>
    </ligand>
</feature>
<keyword evidence="5 12" id="KW-0479">Metal-binding</keyword>
<dbReference type="InterPro" id="IPR039261">
    <property type="entry name" value="FNR_nucleotide-bd"/>
</dbReference>
<protein>
    <submittedName>
        <fullName evidence="14">Dihydroorotate dehydrogenase B, electron transfer subunit</fullName>
    </submittedName>
</protein>
<dbReference type="PRINTS" id="PR00409">
    <property type="entry name" value="PHDIOXRDTASE"/>
</dbReference>
<keyword evidence="4 12" id="KW-0001">2Fe-2S</keyword>
<keyword evidence="9 12" id="KW-0411">Iron-sulfur</keyword>
<evidence type="ECO:0000256" key="3">
    <source>
        <dbReference type="ARBA" id="ARBA00022630"/>
    </source>
</evidence>
<gene>
    <name evidence="14" type="primary">pyrK_2</name>
    <name evidence="14" type="ORF">MOST_13100</name>
</gene>
<dbReference type="InterPro" id="IPR037117">
    <property type="entry name" value="Dihydroorotate_DH_ele_sf"/>
</dbReference>
<accession>A0A9X7P6F1</accession>
<dbReference type="GO" id="GO:0046872">
    <property type="term" value="F:metal ion binding"/>
    <property type="evidence" value="ECO:0007669"/>
    <property type="project" value="UniProtKB-KW"/>
</dbReference>
<dbReference type="InterPro" id="IPR017938">
    <property type="entry name" value="Riboflavin_synthase-like_b-brl"/>
</dbReference>
<keyword evidence="7" id="KW-0249">Electron transport</keyword>
<comment type="cofactor">
    <cofactor evidence="12">
        <name>[2Fe-2S] cluster</name>
        <dbReference type="ChEBI" id="CHEBI:190135"/>
    </cofactor>
    <text evidence="12">Binds 1 [2Fe-2S] cluster per subunit.</text>
</comment>
<dbReference type="PANTHER" id="PTHR43513">
    <property type="entry name" value="DIHYDROOROTATE DEHYDROGENASE B (NAD(+)), ELECTRON TRANSFER SUBUNIT"/>
    <property type="match status" value="1"/>
</dbReference>
<evidence type="ECO:0000256" key="9">
    <source>
        <dbReference type="ARBA" id="ARBA00023014"/>
    </source>
</evidence>
<evidence type="ECO:0000313" key="14">
    <source>
        <dbReference type="EMBL" id="PRR73462.1"/>
    </source>
</evidence>
<feature type="binding site" evidence="11">
    <location>
        <begin position="69"/>
        <end position="71"/>
    </location>
    <ligand>
        <name>FAD</name>
        <dbReference type="ChEBI" id="CHEBI:57692"/>
    </ligand>
</feature>
<keyword evidence="8 12" id="KW-0408">Iron</keyword>
<dbReference type="SUPFAM" id="SSF52343">
    <property type="entry name" value="Ferredoxin reductase-like, C-terminal NADP-linked domain"/>
    <property type="match status" value="1"/>
</dbReference>
<keyword evidence="2" id="KW-0813">Transport</keyword>
<dbReference type="GO" id="GO:0051537">
    <property type="term" value="F:2 iron, 2 sulfur cluster binding"/>
    <property type="evidence" value="ECO:0007669"/>
    <property type="project" value="UniProtKB-KW"/>
</dbReference>
<evidence type="ECO:0000313" key="15">
    <source>
        <dbReference type="Proteomes" id="UP000239430"/>
    </source>
</evidence>
<dbReference type="InterPro" id="IPR017927">
    <property type="entry name" value="FAD-bd_FR_type"/>
</dbReference>
<dbReference type="GO" id="GO:0050660">
    <property type="term" value="F:flavin adenine dinucleotide binding"/>
    <property type="evidence" value="ECO:0007669"/>
    <property type="project" value="InterPro"/>
</dbReference>
<dbReference type="RefSeq" id="WP_054938092.1">
    <property type="nucleotide sequence ID" value="NZ_PVXL01000040.1"/>
</dbReference>
<evidence type="ECO:0000259" key="13">
    <source>
        <dbReference type="PROSITE" id="PS51384"/>
    </source>
</evidence>
<evidence type="ECO:0000256" key="8">
    <source>
        <dbReference type="ARBA" id="ARBA00023004"/>
    </source>
</evidence>
<dbReference type="Gene3D" id="3.40.50.80">
    <property type="entry name" value="Nucleotide-binding domain of ferredoxin-NADP reductase (FNR) module"/>
    <property type="match status" value="1"/>
</dbReference>
<dbReference type="Proteomes" id="UP000239430">
    <property type="component" value="Unassembled WGS sequence"/>
</dbReference>
<comment type="cofactor">
    <cofactor evidence="11">
        <name>FAD</name>
        <dbReference type="ChEBI" id="CHEBI:57692"/>
    </cofactor>
    <text evidence="11">Binds 1 FAD per subunit.</text>
</comment>
<feature type="binding site" evidence="11">
    <location>
        <begin position="53"/>
        <end position="56"/>
    </location>
    <ligand>
        <name>FAD</name>
        <dbReference type="ChEBI" id="CHEBI:57692"/>
    </ligand>
</feature>
<dbReference type="AlphaFoldDB" id="A0A9X7P6F1"/>
<feature type="binding site" evidence="11">
    <location>
        <begin position="76"/>
        <end position="77"/>
    </location>
    <ligand>
        <name>FAD</name>
        <dbReference type="ChEBI" id="CHEBI:57692"/>
    </ligand>
</feature>
<dbReference type="Gene3D" id="2.10.240.10">
    <property type="entry name" value="Dihydroorotate dehydrogenase, electron transfer subunit"/>
    <property type="match status" value="1"/>
</dbReference>
<proteinExistence type="inferred from homology"/>
<sequence length="269" mass="29542">MIQNLEAEILASHQMGREVFLLKLQAPAIAAAAQPGQFVHIRCSETLDPLLRRPLSIHDVGDRGELVLLYQIKGRGTAWLASQGAGNKINILGPIGRGFTLPANKRVALVAGGLGIVPLLFLARRALEAGNEIDFFYGAQDRERLYQLETLKAMKINLFVATDDGSAGFQGPVTKLWEHYLKERSYDRSYACGPRAELAEFARLVTRFSIAAEVSLEERMACGLGACRGCVTALLDARGKIYYENVCTGGPVFDAANVYWGDQVKWNKL</sequence>
<dbReference type="SUPFAM" id="SSF63380">
    <property type="entry name" value="Riboflavin synthase domain-like"/>
    <property type="match status" value="1"/>
</dbReference>
<feature type="binding site" evidence="12">
    <location>
        <position position="222"/>
    </location>
    <ligand>
        <name>[2Fe-2S] cluster</name>
        <dbReference type="ChEBI" id="CHEBI:190135"/>
    </ligand>
</feature>
<feature type="binding site" evidence="12">
    <location>
        <position position="227"/>
    </location>
    <ligand>
        <name>[2Fe-2S] cluster</name>
        <dbReference type="ChEBI" id="CHEBI:190135"/>
    </ligand>
</feature>
<dbReference type="EMBL" id="PVXL01000040">
    <property type="protein sequence ID" value="PRR73462.1"/>
    <property type="molecule type" value="Genomic_DNA"/>
</dbReference>
<organism evidence="14 15">
    <name type="scientific">Neomoorella stamsii</name>
    <dbReference type="NCBI Taxonomy" id="1266720"/>
    <lineage>
        <taxon>Bacteria</taxon>
        <taxon>Bacillati</taxon>
        <taxon>Bacillota</taxon>
        <taxon>Clostridia</taxon>
        <taxon>Neomoorellales</taxon>
        <taxon>Neomoorellaceae</taxon>
        <taxon>Neomoorella</taxon>
    </lineage>
</organism>
<evidence type="ECO:0000256" key="12">
    <source>
        <dbReference type="PIRSR" id="PIRSR006816-2"/>
    </source>
</evidence>
<dbReference type="CDD" id="cd06218">
    <property type="entry name" value="DHOD_e_trans"/>
    <property type="match status" value="1"/>
</dbReference>
<dbReference type="InterPro" id="IPR012165">
    <property type="entry name" value="Cyt_c3_hydrogenase_gsu"/>
</dbReference>
<feature type="domain" description="FAD-binding FR-type" evidence="13">
    <location>
        <begin position="2"/>
        <end position="101"/>
    </location>
</feature>
<dbReference type="GO" id="GO:0006221">
    <property type="term" value="P:pyrimidine nucleotide biosynthetic process"/>
    <property type="evidence" value="ECO:0007669"/>
    <property type="project" value="InterPro"/>
</dbReference>
<keyword evidence="3 11" id="KW-0285">Flavoprotein</keyword>
<dbReference type="InterPro" id="IPR050353">
    <property type="entry name" value="PyrK_electron_transfer"/>
</dbReference>